<dbReference type="AlphaFoldDB" id="A0AAN5ALX2"/>
<feature type="domain" description="Gfo/Idh/MocA-like oxidoreductase C-terminal" evidence="2">
    <location>
        <begin position="220"/>
        <end position="390"/>
    </location>
</feature>
<dbReference type="PANTHER" id="PTHR43818:SF5">
    <property type="entry name" value="OXIDOREDUCTASE FAMILY PROTEIN"/>
    <property type="match status" value="1"/>
</dbReference>
<keyword evidence="4" id="KW-1185">Reference proteome</keyword>
<gene>
    <name evidence="3" type="ORF">PEDI_37890</name>
</gene>
<dbReference type="PANTHER" id="PTHR43818">
    <property type="entry name" value="BCDNA.GH03377"/>
    <property type="match status" value="1"/>
</dbReference>
<reference evidence="3 4" key="1">
    <citation type="submission" date="2021-12" db="EMBL/GenBank/DDBJ databases">
        <title>Genome sequencing of bacteria with rrn-lacking chromosome and rrn-plasmid.</title>
        <authorList>
            <person name="Anda M."/>
            <person name="Iwasaki W."/>
        </authorList>
    </citation>
    <scope>NUCLEOTIDE SEQUENCE [LARGE SCALE GENOMIC DNA]</scope>
    <source>
        <strain evidence="3 4">NBRC 15940</strain>
    </source>
</reference>
<name>A0AAN5ALX2_9BACT</name>
<accession>A0AAN5ALX2</accession>
<proteinExistence type="predicted"/>
<dbReference type="PROSITE" id="PS51318">
    <property type="entry name" value="TAT"/>
    <property type="match status" value="1"/>
</dbReference>
<dbReference type="InterPro" id="IPR036291">
    <property type="entry name" value="NAD(P)-bd_dom_sf"/>
</dbReference>
<evidence type="ECO:0000259" key="1">
    <source>
        <dbReference type="Pfam" id="PF01408"/>
    </source>
</evidence>
<dbReference type="Gene3D" id="3.30.360.10">
    <property type="entry name" value="Dihydrodipicolinate Reductase, domain 2"/>
    <property type="match status" value="1"/>
</dbReference>
<comment type="caution">
    <text evidence="3">The sequence shown here is derived from an EMBL/GenBank/DDBJ whole genome shotgun (WGS) entry which is preliminary data.</text>
</comment>
<evidence type="ECO:0000313" key="4">
    <source>
        <dbReference type="Proteomes" id="UP001310022"/>
    </source>
</evidence>
<evidence type="ECO:0000313" key="3">
    <source>
        <dbReference type="EMBL" id="GJM63237.1"/>
    </source>
</evidence>
<protein>
    <submittedName>
        <fullName evidence="3">Dehydrogenase</fullName>
    </submittedName>
</protein>
<dbReference type="EMBL" id="BQKE01000002">
    <property type="protein sequence ID" value="GJM63237.1"/>
    <property type="molecule type" value="Genomic_DNA"/>
</dbReference>
<dbReference type="InterPro" id="IPR019546">
    <property type="entry name" value="TAT_signal_bac_arc"/>
</dbReference>
<dbReference type="InterPro" id="IPR050463">
    <property type="entry name" value="Gfo/Idh/MocA_oxidrdct_glycsds"/>
</dbReference>
<dbReference type="Proteomes" id="UP001310022">
    <property type="component" value="Unassembled WGS sequence"/>
</dbReference>
<dbReference type="InterPro" id="IPR004104">
    <property type="entry name" value="Gfo/Idh/MocA-like_OxRdtase_C"/>
</dbReference>
<dbReference type="Pfam" id="PF02894">
    <property type="entry name" value="GFO_IDH_MocA_C"/>
    <property type="match status" value="1"/>
</dbReference>
<dbReference type="InterPro" id="IPR000683">
    <property type="entry name" value="Gfo/Idh/MocA-like_OxRdtase_N"/>
</dbReference>
<dbReference type="InterPro" id="IPR006311">
    <property type="entry name" value="TAT_signal"/>
</dbReference>
<feature type="domain" description="Gfo/Idh/MocA-like oxidoreductase N-terminal" evidence="1">
    <location>
        <begin position="33"/>
        <end position="156"/>
    </location>
</feature>
<sequence length="442" mass="49229">MESRRNFLKKASLATAGAVLAGNTVLANSNEKVRFAMIGCGGRSLALVKAAFQSGVAEISHLCDVDKTRLTKLTAYTRQFTDKLPATVEDFRLLLKEDSIDAVLVATPEHWHAPMAIMAMRAGKHVYLEKPCSHNPHETEVLIATQQQTGMKCQMGNQQRSSVTSSLAMKEISEGIIGKPYAAKAWYANTRKPIGIGREVPVPDHLNWELWQGPAPREAYRDNVHPYNWHWFRNWGTGEIHNNGTHEIDVCRWALGVDYPTQVTSNGGRLAYANDDWQWFDTQTTTYQFNGGKMITWEGRSCNGHSPNGGRGAMIYGSKGSILLDREQYVLFDLKGKEIKRELESNKGTSNNTADTSGFDGLTVSHITNLCEAIRNDQPLNAPIADAGISSQLCHLGNIALDLNENLKVDPETGRVLNNKRARKMWKRKYAKGWDVVENTSI</sequence>
<dbReference type="NCBIfam" id="TIGR01409">
    <property type="entry name" value="TAT_signal_seq"/>
    <property type="match status" value="1"/>
</dbReference>
<organism evidence="3 4">
    <name type="scientific">Persicobacter diffluens</name>
    <dbReference type="NCBI Taxonomy" id="981"/>
    <lineage>
        <taxon>Bacteria</taxon>
        <taxon>Pseudomonadati</taxon>
        <taxon>Bacteroidota</taxon>
        <taxon>Cytophagia</taxon>
        <taxon>Cytophagales</taxon>
        <taxon>Persicobacteraceae</taxon>
        <taxon>Persicobacter</taxon>
    </lineage>
</organism>
<dbReference type="Pfam" id="PF01408">
    <property type="entry name" value="GFO_IDH_MocA"/>
    <property type="match status" value="1"/>
</dbReference>
<dbReference type="SUPFAM" id="SSF51735">
    <property type="entry name" value="NAD(P)-binding Rossmann-fold domains"/>
    <property type="match status" value="1"/>
</dbReference>
<dbReference type="SUPFAM" id="SSF55347">
    <property type="entry name" value="Glyceraldehyde-3-phosphate dehydrogenase-like, C-terminal domain"/>
    <property type="match status" value="1"/>
</dbReference>
<dbReference type="Gene3D" id="3.40.50.720">
    <property type="entry name" value="NAD(P)-binding Rossmann-like Domain"/>
    <property type="match status" value="1"/>
</dbReference>
<evidence type="ECO:0000259" key="2">
    <source>
        <dbReference type="Pfam" id="PF02894"/>
    </source>
</evidence>
<dbReference type="RefSeq" id="WP_338238433.1">
    <property type="nucleotide sequence ID" value="NZ_BQKE01000002.1"/>
</dbReference>
<dbReference type="GO" id="GO:0000166">
    <property type="term" value="F:nucleotide binding"/>
    <property type="evidence" value="ECO:0007669"/>
    <property type="project" value="InterPro"/>
</dbReference>